<keyword evidence="9" id="KW-1185">Reference proteome</keyword>
<dbReference type="SMART" id="SM00380">
    <property type="entry name" value="AP2"/>
    <property type="match status" value="1"/>
</dbReference>
<evidence type="ECO:0000256" key="3">
    <source>
        <dbReference type="ARBA" id="ARBA00023125"/>
    </source>
</evidence>
<accession>A0A9K3JAU8</accession>
<evidence type="ECO:0000313" key="9">
    <source>
        <dbReference type="Proteomes" id="UP000215914"/>
    </source>
</evidence>
<feature type="region of interest" description="Disordered" evidence="6">
    <location>
        <begin position="21"/>
        <end position="65"/>
    </location>
</feature>
<dbReference type="InterPro" id="IPR016177">
    <property type="entry name" value="DNA-bd_dom_sf"/>
</dbReference>
<dbReference type="EMBL" id="MNCJ02000319">
    <property type="protein sequence ID" value="KAF5811488.1"/>
    <property type="molecule type" value="Genomic_DNA"/>
</dbReference>
<keyword evidence="4" id="KW-0804">Transcription</keyword>
<dbReference type="InterPro" id="IPR044808">
    <property type="entry name" value="ERF_plant"/>
</dbReference>
<keyword evidence="2" id="KW-0805">Transcription regulation</keyword>
<dbReference type="PANTHER" id="PTHR31190:SF378">
    <property type="entry name" value="ETHYLENE-RESPONSIVE TRANSCRIPTION FACTOR 2"/>
    <property type="match status" value="1"/>
</dbReference>
<name>A0A9K3JAU8_HELAN</name>
<organism evidence="8 9">
    <name type="scientific">Helianthus annuus</name>
    <name type="common">Common sunflower</name>
    <dbReference type="NCBI Taxonomy" id="4232"/>
    <lineage>
        <taxon>Eukaryota</taxon>
        <taxon>Viridiplantae</taxon>
        <taxon>Streptophyta</taxon>
        <taxon>Embryophyta</taxon>
        <taxon>Tracheophyta</taxon>
        <taxon>Spermatophyta</taxon>
        <taxon>Magnoliopsida</taxon>
        <taxon>eudicotyledons</taxon>
        <taxon>Gunneridae</taxon>
        <taxon>Pentapetalae</taxon>
        <taxon>asterids</taxon>
        <taxon>campanulids</taxon>
        <taxon>Asterales</taxon>
        <taxon>Asteraceae</taxon>
        <taxon>Asteroideae</taxon>
        <taxon>Heliantheae alliance</taxon>
        <taxon>Heliantheae</taxon>
        <taxon>Helianthus</taxon>
    </lineage>
</organism>
<gene>
    <name evidence="8" type="ORF">HanXRQr2_Chr04g0181951</name>
</gene>
<evidence type="ECO:0000259" key="7">
    <source>
        <dbReference type="PROSITE" id="PS51032"/>
    </source>
</evidence>
<reference evidence="8" key="2">
    <citation type="submission" date="2020-06" db="EMBL/GenBank/DDBJ databases">
        <title>Helianthus annuus Genome sequencing and assembly Release 2.</title>
        <authorList>
            <person name="Gouzy J."/>
            <person name="Langlade N."/>
            <person name="Munos S."/>
        </authorList>
    </citation>
    <scope>NUCLEOTIDE SEQUENCE</scope>
    <source>
        <tissue evidence="8">Leaves</tissue>
    </source>
</reference>
<sequence length="160" mass="17918">MSSESDIFKLFRSMTLDDASPSMKLHKEDTSSSSSSSKNKKKKEEVLHLGVKKKSKKKNVGAVEERGRVRTVNKWNEKNAVGNWRLYYGVKNSVLRRVFIAEITHPDGHLVCLGTFKSPKRAAMAYDKAALNIYGPKAALNFPHLLKRPPPPPPPPPHNS</sequence>
<dbReference type="AlphaFoldDB" id="A0A9K3JAU8"/>
<proteinExistence type="predicted"/>
<comment type="caution">
    <text evidence="8">The sequence shown here is derived from an EMBL/GenBank/DDBJ whole genome shotgun (WGS) entry which is preliminary data.</text>
</comment>
<dbReference type="Proteomes" id="UP000215914">
    <property type="component" value="Unassembled WGS sequence"/>
</dbReference>
<feature type="compositionally biased region" description="Basic residues" evidence="6">
    <location>
        <begin position="50"/>
        <end position="59"/>
    </location>
</feature>
<dbReference type="InterPro" id="IPR001471">
    <property type="entry name" value="AP2/ERF_dom"/>
</dbReference>
<evidence type="ECO:0000256" key="1">
    <source>
        <dbReference type="ARBA" id="ARBA00004123"/>
    </source>
</evidence>
<evidence type="ECO:0000256" key="5">
    <source>
        <dbReference type="ARBA" id="ARBA00023242"/>
    </source>
</evidence>
<keyword evidence="3" id="KW-0238">DNA-binding</keyword>
<evidence type="ECO:0000256" key="2">
    <source>
        <dbReference type="ARBA" id="ARBA00023015"/>
    </source>
</evidence>
<protein>
    <submittedName>
        <fullName evidence="8">Transcription factor AP2-EREBP family</fullName>
    </submittedName>
</protein>
<dbReference type="GO" id="GO:0009873">
    <property type="term" value="P:ethylene-activated signaling pathway"/>
    <property type="evidence" value="ECO:0007669"/>
    <property type="project" value="InterPro"/>
</dbReference>
<dbReference type="Gramene" id="mRNA:HanXRQr2_Chr04g0181951">
    <property type="protein sequence ID" value="CDS:HanXRQr2_Chr04g0181951.1"/>
    <property type="gene ID" value="HanXRQr2_Chr04g0181951"/>
</dbReference>
<dbReference type="SUPFAM" id="SSF54171">
    <property type="entry name" value="DNA-binding domain"/>
    <property type="match status" value="1"/>
</dbReference>
<keyword evidence="5" id="KW-0539">Nucleus</keyword>
<evidence type="ECO:0000256" key="4">
    <source>
        <dbReference type="ARBA" id="ARBA00023163"/>
    </source>
</evidence>
<dbReference type="GO" id="GO:0003700">
    <property type="term" value="F:DNA-binding transcription factor activity"/>
    <property type="evidence" value="ECO:0007669"/>
    <property type="project" value="InterPro"/>
</dbReference>
<dbReference type="PANTHER" id="PTHR31190">
    <property type="entry name" value="DNA-BINDING DOMAIN"/>
    <property type="match status" value="1"/>
</dbReference>
<dbReference type="GO" id="GO:0005634">
    <property type="term" value="C:nucleus"/>
    <property type="evidence" value="ECO:0007669"/>
    <property type="project" value="UniProtKB-SubCell"/>
</dbReference>
<dbReference type="GO" id="GO:0003677">
    <property type="term" value="F:DNA binding"/>
    <property type="evidence" value="ECO:0007669"/>
    <property type="project" value="UniProtKB-KW"/>
</dbReference>
<evidence type="ECO:0000256" key="6">
    <source>
        <dbReference type="SAM" id="MobiDB-lite"/>
    </source>
</evidence>
<feature type="domain" description="AP2/ERF" evidence="7">
    <location>
        <begin position="86"/>
        <end position="143"/>
    </location>
</feature>
<evidence type="ECO:0000313" key="8">
    <source>
        <dbReference type="EMBL" id="KAF5811488.1"/>
    </source>
</evidence>
<comment type="subcellular location">
    <subcellularLocation>
        <location evidence="1">Nucleus</location>
    </subcellularLocation>
</comment>
<dbReference type="Gene3D" id="3.30.730.10">
    <property type="entry name" value="AP2/ERF domain"/>
    <property type="match status" value="1"/>
</dbReference>
<dbReference type="InterPro" id="IPR036955">
    <property type="entry name" value="AP2/ERF_dom_sf"/>
</dbReference>
<reference evidence="8" key="1">
    <citation type="journal article" date="2017" name="Nature">
        <title>The sunflower genome provides insights into oil metabolism, flowering and Asterid evolution.</title>
        <authorList>
            <person name="Badouin H."/>
            <person name="Gouzy J."/>
            <person name="Grassa C.J."/>
            <person name="Murat F."/>
            <person name="Staton S.E."/>
            <person name="Cottret L."/>
            <person name="Lelandais-Briere C."/>
            <person name="Owens G.L."/>
            <person name="Carrere S."/>
            <person name="Mayjonade B."/>
            <person name="Legrand L."/>
            <person name="Gill N."/>
            <person name="Kane N.C."/>
            <person name="Bowers J.E."/>
            <person name="Hubner S."/>
            <person name="Bellec A."/>
            <person name="Berard A."/>
            <person name="Berges H."/>
            <person name="Blanchet N."/>
            <person name="Boniface M.C."/>
            <person name="Brunel D."/>
            <person name="Catrice O."/>
            <person name="Chaidir N."/>
            <person name="Claudel C."/>
            <person name="Donnadieu C."/>
            <person name="Faraut T."/>
            <person name="Fievet G."/>
            <person name="Helmstetter N."/>
            <person name="King M."/>
            <person name="Knapp S.J."/>
            <person name="Lai Z."/>
            <person name="Le Paslier M.C."/>
            <person name="Lippi Y."/>
            <person name="Lorenzon L."/>
            <person name="Mandel J.R."/>
            <person name="Marage G."/>
            <person name="Marchand G."/>
            <person name="Marquand E."/>
            <person name="Bret-Mestries E."/>
            <person name="Morien E."/>
            <person name="Nambeesan S."/>
            <person name="Nguyen T."/>
            <person name="Pegot-Espagnet P."/>
            <person name="Pouilly N."/>
            <person name="Raftis F."/>
            <person name="Sallet E."/>
            <person name="Schiex T."/>
            <person name="Thomas J."/>
            <person name="Vandecasteele C."/>
            <person name="Vares D."/>
            <person name="Vear F."/>
            <person name="Vautrin S."/>
            <person name="Crespi M."/>
            <person name="Mangin B."/>
            <person name="Burke J.M."/>
            <person name="Salse J."/>
            <person name="Munos S."/>
            <person name="Vincourt P."/>
            <person name="Rieseberg L.H."/>
            <person name="Langlade N.B."/>
        </authorList>
    </citation>
    <scope>NUCLEOTIDE SEQUENCE</scope>
    <source>
        <tissue evidence="8">Leaves</tissue>
    </source>
</reference>
<dbReference type="CDD" id="cd00018">
    <property type="entry name" value="AP2"/>
    <property type="match status" value="1"/>
</dbReference>
<dbReference type="PROSITE" id="PS51032">
    <property type="entry name" value="AP2_ERF"/>
    <property type="match status" value="1"/>
</dbReference>